<reference evidence="3" key="1">
    <citation type="journal article" date="2021" name="Nat. Commun.">
        <title>Genetic determinants of endophytism in the Arabidopsis root mycobiome.</title>
        <authorList>
            <person name="Mesny F."/>
            <person name="Miyauchi S."/>
            <person name="Thiergart T."/>
            <person name="Pickel B."/>
            <person name="Atanasova L."/>
            <person name="Karlsson M."/>
            <person name="Huettel B."/>
            <person name="Barry K.W."/>
            <person name="Haridas S."/>
            <person name="Chen C."/>
            <person name="Bauer D."/>
            <person name="Andreopoulos W."/>
            <person name="Pangilinan J."/>
            <person name="LaButti K."/>
            <person name="Riley R."/>
            <person name="Lipzen A."/>
            <person name="Clum A."/>
            <person name="Drula E."/>
            <person name="Henrissat B."/>
            <person name="Kohler A."/>
            <person name="Grigoriev I.V."/>
            <person name="Martin F.M."/>
            <person name="Hacquard S."/>
        </authorList>
    </citation>
    <scope>NUCLEOTIDE SEQUENCE</scope>
    <source>
        <strain evidence="3">FSSC 5 MPI-SDFR-AT-0091</strain>
    </source>
</reference>
<sequence>MPSSEPYTPEVSGFYGPGPIWAWRVAVLSTTLTNIIRIRLRKRVNTNILVVEVVTVISYPLIGSFDLILKLSRHPYDWEAIRSFISGPLDLVFGFWFHPLLGDPKRSFSARSQAANIVLPLNIINCSLPFSFLALLALRFSDRVSFPPSTRRNLALFLSVSFMWCFMVELSVAAKITGLHPNGECYMGIAKSFGMLFLIGGRLAYAFGFYIIPLQFLPPLFIIPIIYGLVSESFLFLKALVKWDHDTPRGWRIHMLQFFSHVLSTPLLPTLWPPAFCLISSSVWIPEFPYFGLMLQVFDQAAGLGVVMFLALYSLCDTLGWKCCKRGADAEYSYLDDDDLETSDQINVQRSGKEDQGAGHYSWTEGYVSDKDSSEPVDGDSHRG</sequence>
<dbReference type="Proteomes" id="UP000736672">
    <property type="component" value="Unassembled WGS sequence"/>
</dbReference>
<evidence type="ECO:0000313" key="3">
    <source>
        <dbReference type="EMBL" id="KAH7244993.1"/>
    </source>
</evidence>
<evidence type="ECO:0000313" key="4">
    <source>
        <dbReference type="Proteomes" id="UP000736672"/>
    </source>
</evidence>
<keyword evidence="2" id="KW-1133">Transmembrane helix</keyword>
<feature type="transmembrane region" description="Helical" evidence="2">
    <location>
        <begin position="81"/>
        <end position="102"/>
    </location>
</feature>
<dbReference type="OrthoDB" id="10365357at2759"/>
<protein>
    <submittedName>
        <fullName evidence="3">Uncharacterized protein</fullName>
    </submittedName>
</protein>
<feature type="transmembrane region" description="Helical" evidence="2">
    <location>
        <begin position="48"/>
        <end position="69"/>
    </location>
</feature>
<feature type="transmembrane region" description="Helical" evidence="2">
    <location>
        <begin position="114"/>
        <end position="134"/>
    </location>
</feature>
<gene>
    <name evidence="3" type="ORF">B0J15DRAFT_469654</name>
</gene>
<feature type="compositionally biased region" description="Basic and acidic residues" evidence="1">
    <location>
        <begin position="368"/>
        <end position="384"/>
    </location>
</feature>
<dbReference type="AlphaFoldDB" id="A0A9P9K1V3"/>
<feature type="transmembrane region" description="Helical" evidence="2">
    <location>
        <begin position="154"/>
        <end position="172"/>
    </location>
</feature>
<keyword evidence="2" id="KW-0472">Membrane</keyword>
<feature type="region of interest" description="Disordered" evidence="1">
    <location>
        <begin position="345"/>
        <end position="384"/>
    </location>
</feature>
<dbReference type="EMBL" id="JAGTJS010000017">
    <property type="protein sequence ID" value="KAH7244993.1"/>
    <property type="molecule type" value="Genomic_DNA"/>
</dbReference>
<feature type="transmembrane region" description="Helical" evidence="2">
    <location>
        <begin position="193"/>
        <end position="214"/>
    </location>
</feature>
<feature type="transmembrane region" description="Helical" evidence="2">
    <location>
        <begin position="20"/>
        <end position="36"/>
    </location>
</feature>
<feature type="transmembrane region" description="Helical" evidence="2">
    <location>
        <begin position="220"/>
        <end position="241"/>
    </location>
</feature>
<organism evidence="3 4">
    <name type="scientific">Fusarium solani</name>
    <name type="common">Filamentous fungus</name>
    <dbReference type="NCBI Taxonomy" id="169388"/>
    <lineage>
        <taxon>Eukaryota</taxon>
        <taxon>Fungi</taxon>
        <taxon>Dikarya</taxon>
        <taxon>Ascomycota</taxon>
        <taxon>Pezizomycotina</taxon>
        <taxon>Sordariomycetes</taxon>
        <taxon>Hypocreomycetidae</taxon>
        <taxon>Hypocreales</taxon>
        <taxon>Nectriaceae</taxon>
        <taxon>Fusarium</taxon>
        <taxon>Fusarium solani species complex</taxon>
    </lineage>
</organism>
<keyword evidence="2" id="KW-0812">Transmembrane</keyword>
<evidence type="ECO:0000256" key="1">
    <source>
        <dbReference type="SAM" id="MobiDB-lite"/>
    </source>
</evidence>
<proteinExistence type="predicted"/>
<evidence type="ECO:0000256" key="2">
    <source>
        <dbReference type="SAM" id="Phobius"/>
    </source>
</evidence>
<accession>A0A9P9K1V3</accession>
<keyword evidence="4" id="KW-1185">Reference proteome</keyword>
<name>A0A9P9K1V3_FUSSL</name>
<feature type="transmembrane region" description="Helical" evidence="2">
    <location>
        <begin position="297"/>
        <end position="316"/>
    </location>
</feature>
<feature type="transmembrane region" description="Helical" evidence="2">
    <location>
        <begin position="262"/>
        <end position="285"/>
    </location>
</feature>
<comment type="caution">
    <text evidence="3">The sequence shown here is derived from an EMBL/GenBank/DDBJ whole genome shotgun (WGS) entry which is preliminary data.</text>
</comment>